<evidence type="ECO:0000256" key="4">
    <source>
        <dbReference type="ARBA" id="ARBA00023235"/>
    </source>
</evidence>
<dbReference type="InterPro" id="IPR005801">
    <property type="entry name" value="ADC_synthase"/>
</dbReference>
<comment type="catalytic activity">
    <reaction evidence="1">
        <text>chorismate = isochorismate</text>
        <dbReference type="Rhea" id="RHEA:18985"/>
        <dbReference type="ChEBI" id="CHEBI:29748"/>
        <dbReference type="ChEBI" id="CHEBI:29780"/>
        <dbReference type="EC" id="5.4.4.2"/>
    </reaction>
</comment>
<gene>
    <name evidence="7" type="ORF">J2I46_26435</name>
</gene>
<comment type="caution">
    <text evidence="7">The sequence shown here is derived from an EMBL/GenBank/DDBJ whole genome shotgun (WGS) entry which is preliminary data.</text>
</comment>
<protein>
    <recommendedName>
        <fullName evidence="3">isochorismate synthase</fullName>
        <ecNumber evidence="3">5.4.4.2</ecNumber>
    </recommendedName>
    <alternativeName>
        <fullName evidence="5">Isochorismate mutase</fullName>
    </alternativeName>
</protein>
<evidence type="ECO:0000256" key="2">
    <source>
        <dbReference type="ARBA" id="ARBA00005297"/>
    </source>
</evidence>
<dbReference type="EC" id="5.4.4.2" evidence="3"/>
<accession>A0ABS3JQ78</accession>
<comment type="similarity">
    <text evidence="2">Belongs to the isochorismate synthase family.</text>
</comment>
<evidence type="ECO:0000313" key="7">
    <source>
        <dbReference type="EMBL" id="MBO0952147.1"/>
    </source>
</evidence>
<dbReference type="PANTHER" id="PTHR42839">
    <property type="entry name" value="ISOCHORISMATE SYNTHASE ENTC"/>
    <property type="match status" value="1"/>
</dbReference>
<dbReference type="SUPFAM" id="SSF56322">
    <property type="entry name" value="ADC synthase"/>
    <property type="match status" value="1"/>
</dbReference>
<keyword evidence="4 7" id="KW-0413">Isomerase</keyword>
<dbReference type="GO" id="GO:0008909">
    <property type="term" value="F:isochorismate synthase activity"/>
    <property type="evidence" value="ECO:0007669"/>
    <property type="project" value="UniProtKB-EC"/>
</dbReference>
<sequence length="422" mass="46169">MTASSAGSNTTTVHLDVTLTHLWQTARKNDHPAALWRLPNQSEKQLIVHLGEPLAEQQPIDLDERPPGFAIGLFDAPGHGTASDDFARAFYLHADRHIVLDADGQLLYRPTPETTATRAFDQATYLAANQPTNLSDPVSFTEQPDPEAQAAFEANVAEAVEAMKAGRFWKVVLSRTKTLTFGNVPDVVTLFDRLCAAYPTAFVSAVSLPEGTGGRPAQVWLSATPERLASVDANGIFRTVALAGTQSAYTPEGVMKRTADALWSQKEIEEQALVSRYIIGCFKKIRLREYMEEGPKTAQAGNLMHLCSQYSVDTRAVNFPQLGTVMLRLLHPTSAVCGMPRPEALDFILTHEQHDRGFYAGFVGPVNIDGASQLFVHIRCLLLAGKTATLYAGAGLTEDSDPQKEWLETEMKCQTLLRGMQG</sequence>
<evidence type="ECO:0000313" key="8">
    <source>
        <dbReference type="Proteomes" id="UP000664628"/>
    </source>
</evidence>
<feature type="domain" description="Chorismate-utilising enzyme C-terminal" evidence="6">
    <location>
        <begin position="149"/>
        <end position="412"/>
    </location>
</feature>
<dbReference type="NCBIfam" id="TIGR00543">
    <property type="entry name" value="isochor_syn"/>
    <property type="match status" value="1"/>
</dbReference>
<proteinExistence type="inferred from homology"/>
<dbReference type="Pfam" id="PF00425">
    <property type="entry name" value="Chorismate_bind"/>
    <property type="match status" value="1"/>
</dbReference>
<dbReference type="InterPro" id="IPR015890">
    <property type="entry name" value="Chorismate_C"/>
</dbReference>
<dbReference type="EMBL" id="JAFMYW010000010">
    <property type="protein sequence ID" value="MBO0952147.1"/>
    <property type="molecule type" value="Genomic_DNA"/>
</dbReference>
<reference evidence="7 8" key="1">
    <citation type="submission" date="2021-03" db="EMBL/GenBank/DDBJ databases">
        <title>Fibrella sp. HMF5405 genome sequencing and assembly.</title>
        <authorList>
            <person name="Kang H."/>
            <person name="Kim H."/>
            <person name="Bae S."/>
            <person name="Joh K."/>
        </authorList>
    </citation>
    <scope>NUCLEOTIDE SEQUENCE [LARGE SCALE GENOMIC DNA]</scope>
    <source>
        <strain evidence="7 8">HMF5405</strain>
    </source>
</reference>
<evidence type="ECO:0000256" key="5">
    <source>
        <dbReference type="ARBA" id="ARBA00041564"/>
    </source>
</evidence>
<dbReference type="Gene3D" id="3.60.120.10">
    <property type="entry name" value="Anthranilate synthase"/>
    <property type="match status" value="1"/>
</dbReference>
<dbReference type="PANTHER" id="PTHR42839:SF2">
    <property type="entry name" value="ISOCHORISMATE SYNTHASE ENTC"/>
    <property type="match status" value="1"/>
</dbReference>
<dbReference type="Proteomes" id="UP000664628">
    <property type="component" value="Unassembled WGS sequence"/>
</dbReference>
<evidence type="ECO:0000259" key="6">
    <source>
        <dbReference type="Pfam" id="PF00425"/>
    </source>
</evidence>
<evidence type="ECO:0000256" key="1">
    <source>
        <dbReference type="ARBA" id="ARBA00000799"/>
    </source>
</evidence>
<evidence type="ECO:0000256" key="3">
    <source>
        <dbReference type="ARBA" id="ARBA00012824"/>
    </source>
</evidence>
<name>A0ABS3JQ78_9BACT</name>
<organism evidence="7 8">
    <name type="scientific">Fibrella forsythiae</name>
    <dbReference type="NCBI Taxonomy" id="2817061"/>
    <lineage>
        <taxon>Bacteria</taxon>
        <taxon>Pseudomonadati</taxon>
        <taxon>Bacteroidota</taxon>
        <taxon>Cytophagia</taxon>
        <taxon>Cytophagales</taxon>
        <taxon>Spirosomataceae</taxon>
        <taxon>Fibrella</taxon>
    </lineage>
</organism>
<keyword evidence="8" id="KW-1185">Reference proteome</keyword>
<dbReference type="InterPro" id="IPR004561">
    <property type="entry name" value="IsoChor_synthase"/>
</dbReference>
<dbReference type="RefSeq" id="WP_207332102.1">
    <property type="nucleotide sequence ID" value="NZ_JAFMYW010000010.1"/>
</dbReference>